<evidence type="ECO:0000256" key="2">
    <source>
        <dbReference type="SAM" id="MobiDB-lite"/>
    </source>
</evidence>
<feature type="compositionally biased region" description="Polar residues" evidence="2">
    <location>
        <begin position="310"/>
        <end position="323"/>
    </location>
</feature>
<feature type="compositionally biased region" description="Polar residues" evidence="2">
    <location>
        <begin position="109"/>
        <end position="118"/>
    </location>
</feature>
<dbReference type="Proteomes" id="UP001370490">
    <property type="component" value="Unassembled WGS sequence"/>
</dbReference>
<accession>A0AAN8ZVX7</accession>
<sequence>MGECYGVPLQDSTEHSNSLTIKSKIPENSDFINSKKEKLEGSPAMDIHLVEEGSQISDKKEKHTCPVCHKNFQSNKALYGHMRCHPDRFWRGINPPDFSNLNNEFSASESKYGTTQKPSLDASGSLKGWSVTGKRGRGNIRLKNPSPDNYGGRMALANEASFNSNSSSDERKRNRESEIEIDGDDDETSKRIKIRANLLSKLLKIDKTLLRDGDLLDSTFQKCLKNGLTKGWFIPELLSMNKASSNSEKDGSGSASENSSNLLDHSKGNHESAGEEDTAEVEKKQGYKCTTCNKSFPSHQALGGHRSSHNKSNSIAKNHSGSPFQDKVSSEVNELLSSGQSKAVVIEHICKTCKKTFPTGQALGGHMRLHYTPPMQLSPPPQQERENTPTTLMPRGFDLNLPAGFSLKEIKVLRPSWWMGLGSVIVNQDVNEDQRYCVCYYHSLY</sequence>
<keyword evidence="5" id="KW-1185">Reference proteome</keyword>
<feature type="domain" description="C2H2-type" evidence="3">
    <location>
        <begin position="287"/>
        <end position="314"/>
    </location>
</feature>
<evidence type="ECO:0000256" key="1">
    <source>
        <dbReference type="PROSITE-ProRule" id="PRU00042"/>
    </source>
</evidence>
<feature type="region of interest" description="Disordered" evidence="2">
    <location>
        <begin position="109"/>
        <end position="186"/>
    </location>
</feature>
<feature type="compositionally biased region" description="Basic and acidic residues" evidence="2">
    <location>
        <begin position="264"/>
        <end position="273"/>
    </location>
</feature>
<dbReference type="Gene3D" id="3.30.160.60">
    <property type="entry name" value="Classic Zinc Finger"/>
    <property type="match status" value="2"/>
</dbReference>
<keyword evidence="1" id="KW-0862">Zinc</keyword>
<evidence type="ECO:0000313" key="5">
    <source>
        <dbReference type="Proteomes" id="UP001370490"/>
    </source>
</evidence>
<feature type="region of interest" description="Disordered" evidence="2">
    <location>
        <begin position="243"/>
        <end position="282"/>
    </location>
</feature>
<dbReference type="InterPro" id="IPR036236">
    <property type="entry name" value="Znf_C2H2_sf"/>
</dbReference>
<dbReference type="PROSITE" id="PS00028">
    <property type="entry name" value="ZINC_FINGER_C2H2_1"/>
    <property type="match status" value="3"/>
</dbReference>
<dbReference type="PANTHER" id="PTHR47591:SF1">
    <property type="entry name" value="ZINC FINGER PROTEIN ZAT2-RELATED"/>
    <property type="match status" value="1"/>
</dbReference>
<keyword evidence="1" id="KW-0479">Metal-binding</keyword>
<dbReference type="SUPFAM" id="SSF57667">
    <property type="entry name" value="beta-beta-alpha zinc fingers"/>
    <property type="match status" value="2"/>
</dbReference>
<comment type="caution">
    <text evidence="4">The sequence shown here is derived from an EMBL/GenBank/DDBJ whole genome shotgun (WGS) entry which is preliminary data.</text>
</comment>
<reference evidence="4 5" key="1">
    <citation type="submission" date="2023-12" db="EMBL/GenBank/DDBJ databases">
        <title>A high-quality genome assembly for Dillenia turbinata (Dilleniales).</title>
        <authorList>
            <person name="Chanderbali A."/>
        </authorList>
    </citation>
    <scope>NUCLEOTIDE SEQUENCE [LARGE SCALE GENOMIC DNA]</scope>
    <source>
        <strain evidence="4">LSX21</strain>
        <tissue evidence="4">Leaf</tissue>
    </source>
</reference>
<protein>
    <recommendedName>
        <fullName evidence="3">C2H2-type domain-containing protein</fullName>
    </recommendedName>
</protein>
<dbReference type="GO" id="GO:0008270">
    <property type="term" value="F:zinc ion binding"/>
    <property type="evidence" value="ECO:0007669"/>
    <property type="project" value="UniProtKB-KW"/>
</dbReference>
<dbReference type="EMBL" id="JBAMMX010000001">
    <property type="protein sequence ID" value="KAK6947160.1"/>
    <property type="molecule type" value="Genomic_DNA"/>
</dbReference>
<feature type="compositionally biased region" description="Low complexity" evidence="2">
    <location>
        <begin position="155"/>
        <end position="167"/>
    </location>
</feature>
<feature type="region of interest" description="Disordered" evidence="2">
    <location>
        <begin position="1"/>
        <end position="22"/>
    </location>
</feature>
<feature type="domain" description="C2H2-type" evidence="3">
    <location>
        <begin position="348"/>
        <end position="370"/>
    </location>
</feature>
<feature type="compositionally biased region" description="Polar residues" evidence="2">
    <location>
        <begin position="253"/>
        <end position="263"/>
    </location>
</feature>
<dbReference type="PANTHER" id="PTHR47591">
    <property type="entry name" value="ZINC FINGER PROTEIN ZAT2-RELATED"/>
    <property type="match status" value="1"/>
</dbReference>
<dbReference type="PROSITE" id="PS50157">
    <property type="entry name" value="ZINC_FINGER_C2H2_2"/>
    <property type="match status" value="3"/>
</dbReference>
<feature type="domain" description="C2H2-type" evidence="3">
    <location>
        <begin position="63"/>
        <end position="85"/>
    </location>
</feature>
<keyword evidence="1" id="KW-0863">Zinc-finger</keyword>
<gene>
    <name evidence="4" type="ORF">RJ641_000633</name>
</gene>
<organism evidence="4 5">
    <name type="scientific">Dillenia turbinata</name>
    <dbReference type="NCBI Taxonomy" id="194707"/>
    <lineage>
        <taxon>Eukaryota</taxon>
        <taxon>Viridiplantae</taxon>
        <taxon>Streptophyta</taxon>
        <taxon>Embryophyta</taxon>
        <taxon>Tracheophyta</taxon>
        <taxon>Spermatophyta</taxon>
        <taxon>Magnoliopsida</taxon>
        <taxon>eudicotyledons</taxon>
        <taxon>Gunneridae</taxon>
        <taxon>Pentapetalae</taxon>
        <taxon>Dilleniales</taxon>
        <taxon>Dilleniaceae</taxon>
        <taxon>Dillenia</taxon>
    </lineage>
</organism>
<feature type="compositionally biased region" description="Basic and acidic residues" evidence="2">
    <location>
        <begin position="168"/>
        <end position="178"/>
    </location>
</feature>
<feature type="region of interest" description="Disordered" evidence="2">
    <location>
        <begin position="298"/>
        <end position="329"/>
    </location>
</feature>
<dbReference type="AlphaFoldDB" id="A0AAN8ZVX7"/>
<dbReference type="SMART" id="SM00355">
    <property type="entry name" value="ZnF_C2H2"/>
    <property type="match status" value="3"/>
</dbReference>
<evidence type="ECO:0000259" key="3">
    <source>
        <dbReference type="PROSITE" id="PS50157"/>
    </source>
</evidence>
<evidence type="ECO:0000313" key="4">
    <source>
        <dbReference type="EMBL" id="KAK6947160.1"/>
    </source>
</evidence>
<dbReference type="InterPro" id="IPR013087">
    <property type="entry name" value="Znf_C2H2_type"/>
</dbReference>
<proteinExistence type="predicted"/>
<dbReference type="Pfam" id="PF13912">
    <property type="entry name" value="zf-C2H2_6"/>
    <property type="match status" value="3"/>
</dbReference>
<name>A0AAN8ZVX7_9MAGN</name>